<evidence type="ECO:0000313" key="2">
    <source>
        <dbReference type="Proteomes" id="UP000005496"/>
    </source>
</evidence>
<dbReference type="RefSeq" id="WP_008869668.1">
    <property type="nucleotide sequence ID" value="NZ_ACJN02000002.1"/>
</dbReference>
<accession>D6SNL4</accession>
<protein>
    <submittedName>
        <fullName evidence="1">Uncharacterized protein</fullName>
    </submittedName>
</protein>
<dbReference type="Proteomes" id="UP000005496">
    <property type="component" value="Unassembled WGS sequence"/>
</dbReference>
<gene>
    <name evidence="1" type="ORF">Dthio_PD1691</name>
</gene>
<evidence type="ECO:0000313" key="1">
    <source>
        <dbReference type="EMBL" id="EFI34340.1"/>
    </source>
</evidence>
<name>D6SNL4_9BACT</name>
<reference evidence="1" key="1">
    <citation type="submission" date="2010-05" db="EMBL/GenBank/DDBJ databases">
        <title>The draft genome of Desulfonatronospira thiodismutans ASO3-1.</title>
        <authorList>
            <consortium name="US DOE Joint Genome Institute (JGI-PGF)"/>
            <person name="Lucas S."/>
            <person name="Copeland A."/>
            <person name="Lapidus A."/>
            <person name="Cheng J.-F."/>
            <person name="Bruce D."/>
            <person name="Goodwin L."/>
            <person name="Pitluck S."/>
            <person name="Chertkov O."/>
            <person name="Brettin T."/>
            <person name="Detter J.C."/>
            <person name="Han C."/>
            <person name="Land M.L."/>
            <person name="Hauser L."/>
            <person name="Kyrpides N."/>
            <person name="Mikhailova N."/>
            <person name="Muyzer G."/>
            <person name="Woyke T."/>
        </authorList>
    </citation>
    <scope>NUCLEOTIDE SEQUENCE [LARGE SCALE GENOMIC DNA]</scope>
    <source>
        <strain evidence="1">ASO3-1</strain>
    </source>
</reference>
<organism evidence="1 2">
    <name type="scientific">Desulfonatronospira thiodismutans ASO3-1</name>
    <dbReference type="NCBI Taxonomy" id="555779"/>
    <lineage>
        <taxon>Bacteria</taxon>
        <taxon>Pseudomonadati</taxon>
        <taxon>Thermodesulfobacteriota</taxon>
        <taxon>Desulfovibrionia</taxon>
        <taxon>Desulfovibrionales</taxon>
        <taxon>Desulfonatronovibrionaceae</taxon>
        <taxon>Desulfonatronospira</taxon>
    </lineage>
</organism>
<comment type="caution">
    <text evidence="1">The sequence shown here is derived from an EMBL/GenBank/DDBJ whole genome shotgun (WGS) entry which is preliminary data.</text>
</comment>
<dbReference type="AlphaFoldDB" id="D6SNL4"/>
<keyword evidence="2" id="KW-1185">Reference proteome</keyword>
<dbReference type="EMBL" id="ACJN02000002">
    <property type="protein sequence ID" value="EFI34340.1"/>
    <property type="molecule type" value="Genomic_DNA"/>
</dbReference>
<proteinExistence type="predicted"/>
<dbReference type="OrthoDB" id="5422651at2"/>
<sequence length="88" mass="9675">MIWSNQAVMGMELIFVCPEQKTAFTTSKWKVDGGLTAVSDSSGNRSLKGRIEAWCPFCLVEHTFSPDELPCPFKSTQDKQSTGGGDEQ</sequence>